<proteinExistence type="predicted"/>
<name>A0A8S5NYQ1_9CAUD</name>
<protein>
    <submittedName>
        <fullName evidence="1">Uncharacterized protein</fullName>
    </submittedName>
</protein>
<reference evidence="1" key="1">
    <citation type="journal article" date="2021" name="Proc. Natl. Acad. Sci. U.S.A.">
        <title>A Catalog of Tens of Thousands of Viruses from Human Metagenomes Reveals Hidden Associations with Chronic Diseases.</title>
        <authorList>
            <person name="Tisza M.J."/>
            <person name="Buck C.B."/>
        </authorList>
    </citation>
    <scope>NUCLEOTIDE SEQUENCE</scope>
    <source>
        <strain evidence="1">CtrCp2</strain>
    </source>
</reference>
<accession>A0A8S5NYQ1</accession>
<organism evidence="1">
    <name type="scientific">Myoviridae sp. ctrCp2</name>
    <dbReference type="NCBI Taxonomy" id="2825179"/>
    <lineage>
        <taxon>Viruses</taxon>
        <taxon>Duplodnaviria</taxon>
        <taxon>Heunggongvirae</taxon>
        <taxon>Uroviricota</taxon>
        <taxon>Caudoviricetes</taxon>
    </lineage>
</organism>
<evidence type="ECO:0000313" key="1">
    <source>
        <dbReference type="EMBL" id="DAD99941.1"/>
    </source>
</evidence>
<sequence length="31" mass="3532">MRLYVGFAFLTRSNIPIRKVNATCADFAKNN</sequence>
<dbReference type="EMBL" id="BK015296">
    <property type="protein sequence ID" value="DAD99941.1"/>
    <property type="molecule type" value="Genomic_DNA"/>
</dbReference>